<organism evidence="7 8">
    <name type="scientific">Acropora cervicornis</name>
    <name type="common">Staghorn coral</name>
    <dbReference type="NCBI Taxonomy" id="6130"/>
    <lineage>
        <taxon>Eukaryota</taxon>
        <taxon>Metazoa</taxon>
        <taxon>Cnidaria</taxon>
        <taxon>Anthozoa</taxon>
        <taxon>Hexacorallia</taxon>
        <taxon>Scleractinia</taxon>
        <taxon>Astrocoeniina</taxon>
        <taxon>Acroporidae</taxon>
        <taxon>Acropora</taxon>
    </lineage>
</organism>
<evidence type="ECO:0000256" key="4">
    <source>
        <dbReference type="ARBA" id="ARBA00023172"/>
    </source>
</evidence>
<reference evidence="7" key="2">
    <citation type="journal article" date="2023" name="Science">
        <title>Genomic signatures of disease resistance in endangered staghorn corals.</title>
        <authorList>
            <person name="Vollmer S.V."/>
            <person name="Selwyn J.D."/>
            <person name="Despard B.A."/>
            <person name="Roesel C.L."/>
        </authorList>
    </citation>
    <scope>NUCLEOTIDE SEQUENCE</scope>
    <source>
        <strain evidence="7">K2</strain>
    </source>
</reference>
<sequence length="252" mass="28058">MLVWLAERGTKTRHGQEKGHRRAFQPKVYATKAERCPVKFYKTCKSHRPLEMNQPESPFYLAVRQNRTSQDQVWYMRSPLGKNEIGKFLSTAAQKAGLHREGKRVTNHSVRKTCISRLLDADIPENFVAQLSGHKSTESLQSYKSASSSHQRRMSLTLSRAPSSSKKSTTVSTVEDLQMASCSSSRNESSIAAVNSMMHSNVDPLLSSAAPVFAGANIGSISGCTFQIFHGNVKIVQAQKKRRLIIESDDDD</sequence>
<evidence type="ECO:0000259" key="6">
    <source>
        <dbReference type="Pfam" id="PF12012"/>
    </source>
</evidence>
<evidence type="ECO:0000313" key="8">
    <source>
        <dbReference type="Proteomes" id="UP001249851"/>
    </source>
</evidence>
<feature type="domain" description="ZMYM2-like/QRICH1 C-terminal" evidence="6">
    <location>
        <begin position="13"/>
        <end position="90"/>
    </location>
</feature>
<dbReference type="InterPro" id="IPR021893">
    <property type="entry name" value="ZMYM2-like_C"/>
</dbReference>
<dbReference type="InterPro" id="IPR013762">
    <property type="entry name" value="Integrase-like_cat_sf"/>
</dbReference>
<keyword evidence="2" id="KW-0597">Phosphoprotein</keyword>
<reference evidence="7" key="1">
    <citation type="journal article" date="2023" name="G3 (Bethesda)">
        <title>Whole genome assembly and annotation of the endangered Caribbean coral Acropora cervicornis.</title>
        <authorList>
            <person name="Selwyn J.D."/>
            <person name="Vollmer S.V."/>
        </authorList>
    </citation>
    <scope>NUCLEOTIDE SEQUENCE</scope>
    <source>
        <strain evidence="7">K2</strain>
    </source>
</reference>
<dbReference type="InterPro" id="IPR052787">
    <property type="entry name" value="MAVS"/>
</dbReference>
<dbReference type="Pfam" id="PF12012">
    <property type="entry name" value="DUF3504"/>
    <property type="match status" value="1"/>
</dbReference>
<dbReference type="GO" id="GO:0015074">
    <property type="term" value="P:DNA integration"/>
    <property type="evidence" value="ECO:0007669"/>
    <property type="project" value="InterPro"/>
</dbReference>
<evidence type="ECO:0000313" key="7">
    <source>
        <dbReference type="EMBL" id="KAK2557411.1"/>
    </source>
</evidence>
<evidence type="ECO:0000256" key="3">
    <source>
        <dbReference type="ARBA" id="ARBA00022843"/>
    </source>
</evidence>
<proteinExistence type="predicted"/>
<dbReference type="InterPro" id="IPR011010">
    <property type="entry name" value="DNA_brk_join_enz"/>
</dbReference>
<comment type="caution">
    <text evidence="7">The sequence shown here is derived from an EMBL/GenBank/DDBJ whole genome shotgun (WGS) entry which is preliminary data.</text>
</comment>
<gene>
    <name evidence="7" type="ORF">P5673_020528</name>
</gene>
<evidence type="ECO:0000256" key="1">
    <source>
        <dbReference type="ARBA" id="ARBA00022499"/>
    </source>
</evidence>
<dbReference type="PANTHER" id="PTHR21446:SF12">
    <property type="entry name" value="POTASSIUM CHANNEL TETRAMERIZATION DOMAIN CONTAINING 1"/>
    <property type="match status" value="1"/>
</dbReference>
<dbReference type="PANTHER" id="PTHR21446">
    <property type="entry name" value="DUF3504 DOMAIN-CONTAINING PROTEIN"/>
    <property type="match status" value="1"/>
</dbReference>
<dbReference type="EMBL" id="JARQWQ010000050">
    <property type="protein sequence ID" value="KAK2557411.1"/>
    <property type="molecule type" value="Genomic_DNA"/>
</dbReference>
<keyword evidence="8" id="KW-1185">Reference proteome</keyword>
<keyword evidence="4" id="KW-0233">DNA recombination</keyword>
<evidence type="ECO:0000256" key="5">
    <source>
        <dbReference type="SAM" id="MobiDB-lite"/>
    </source>
</evidence>
<evidence type="ECO:0000256" key="2">
    <source>
        <dbReference type="ARBA" id="ARBA00022553"/>
    </source>
</evidence>
<keyword evidence="3" id="KW-0832">Ubl conjugation</keyword>
<dbReference type="Gene3D" id="1.10.443.10">
    <property type="entry name" value="Intergrase catalytic core"/>
    <property type="match status" value="1"/>
</dbReference>
<dbReference type="SUPFAM" id="SSF56349">
    <property type="entry name" value="DNA breaking-rejoining enzymes"/>
    <property type="match status" value="1"/>
</dbReference>
<dbReference type="GO" id="GO:0006310">
    <property type="term" value="P:DNA recombination"/>
    <property type="evidence" value="ECO:0007669"/>
    <property type="project" value="UniProtKB-KW"/>
</dbReference>
<dbReference type="GO" id="GO:0003677">
    <property type="term" value="F:DNA binding"/>
    <property type="evidence" value="ECO:0007669"/>
    <property type="project" value="InterPro"/>
</dbReference>
<feature type="region of interest" description="Disordered" evidence="5">
    <location>
        <begin position="139"/>
        <end position="171"/>
    </location>
</feature>
<dbReference type="AlphaFoldDB" id="A0AAD9Q9Z2"/>
<protein>
    <recommendedName>
        <fullName evidence="6">ZMYM2-like/QRICH1 C-terminal domain-containing protein</fullName>
    </recommendedName>
</protein>
<dbReference type="Proteomes" id="UP001249851">
    <property type="component" value="Unassembled WGS sequence"/>
</dbReference>
<feature type="compositionally biased region" description="Polar residues" evidence="5">
    <location>
        <begin position="139"/>
        <end position="162"/>
    </location>
</feature>
<keyword evidence="1" id="KW-1017">Isopeptide bond</keyword>
<accession>A0AAD9Q9Z2</accession>
<name>A0AAD9Q9Z2_ACRCE</name>